<dbReference type="InterPro" id="IPR043129">
    <property type="entry name" value="ATPase_NBD"/>
</dbReference>
<evidence type="ECO:0008006" key="3">
    <source>
        <dbReference type="Google" id="ProtNLM"/>
    </source>
</evidence>
<comment type="caution">
    <text evidence="1">The sequence shown here is derived from an EMBL/GenBank/DDBJ whole genome shotgun (WGS) entry which is preliminary data.</text>
</comment>
<name>A0A1R0KD84_9PSEU</name>
<sequence length="536" mass="59024">MASVKTRTALLLDRDGNVIAWGDDAVVRWRQHRKDRVRLGWRFEELFKMNLMDDTDPHPLGALAPRSTSATEDLITKYLRCMLDRVLEEISEAGFTAEDALFCLTVPNIWNDGNKAIMRRCARNAGFPEDDDRLILALEPEAAAQHARVAGIRVPGRTNDRQLLITPGQRLIVADCGGGTIDRTSYRVCADGSLEETGTSSGHPGGGAYVDRAFVDTILIPRLGGADRFRKLQDTCPDGIDAVLDQWQSAKLHITADNDTPRYFSFSADLYKKLPLRTRKDLVAAQDGEDREIVASPEEIRACFDAVVQDVCTLISDQVNELAKEQEDDDPPIVVLLTGGFAASPCLRDSVTAHLGDEAVVAVSPDPQAAIVRGAVHFACRPDTRARRARRTYGLGTSRTFRPGIDLEEDKRQAETDDGKLFDVCVTRFECLVKKGALVPSDHETEFGPYTPIRGLQRDLDLDFYVTDGPAPGHVTAASCRHIGTISIDLRPVAGRPLHSRGVRIFLKFGETEIKARAVLVATGKETPLRLNLETS</sequence>
<evidence type="ECO:0000313" key="2">
    <source>
        <dbReference type="Proteomes" id="UP000187486"/>
    </source>
</evidence>
<proteinExistence type="predicted"/>
<reference evidence="1 2" key="1">
    <citation type="submission" date="2016-01" db="EMBL/GenBank/DDBJ databases">
        <title>Amycolatopsis coloradensis genome sequencing and assembly.</title>
        <authorList>
            <person name="Mayilraj S."/>
        </authorList>
    </citation>
    <scope>NUCLEOTIDE SEQUENCE [LARGE SCALE GENOMIC DNA]</scope>
    <source>
        <strain evidence="1 2">DSM 44225</strain>
    </source>
</reference>
<dbReference type="STRING" id="76021.BS329_41290"/>
<protein>
    <recommendedName>
        <fullName evidence="3">Hsp70 family protein</fullName>
    </recommendedName>
</protein>
<evidence type="ECO:0000313" key="1">
    <source>
        <dbReference type="EMBL" id="OLZ42845.1"/>
    </source>
</evidence>
<accession>A0A1R0KD84</accession>
<dbReference type="PANTHER" id="PTHR14187">
    <property type="entry name" value="ALPHA KINASE/ELONGATION FACTOR 2 KINASE"/>
    <property type="match status" value="1"/>
</dbReference>
<dbReference type="Gene3D" id="3.30.420.40">
    <property type="match status" value="2"/>
</dbReference>
<dbReference type="EMBL" id="MQUQ01000046">
    <property type="protein sequence ID" value="OLZ42845.1"/>
    <property type="molecule type" value="Genomic_DNA"/>
</dbReference>
<gene>
    <name evidence="1" type="ORF">BS329_41290</name>
</gene>
<dbReference type="SUPFAM" id="SSF53067">
    <property type="entry name" value="Actin-like ATPase domain"/>
    <property type="match status" value="2"/>
</dbReference>
<dbReference type="PANTHER" id="PTHR14187:SF5">
    <property type="entry name" value="HEAT SHOCK 70 KDA PROTEIN 12A"/>
    <property type="match status" value="1"/>
</dbReference>
<organism evidence="1 2">
    <name type="scientific">Amycolatopsis coloradensis</name>
    <dbReference type="NCBI Taxonomy" id="76021"/>
    <lineage>
        <taxon>Bacteria</taxon>
        <taxon>Bacillati</taxon>
        <taxon>Actinomycetota</taxon>
        <taxon>Actinomycetes</taxon>
        <taxon>Pseudonocardiales</taxon>
        <taxon>Pseudonocardiaceae</taxon>
        <taxon>Amycolatopsis</taxon>
    </lineage>
</organism>
<dbReference type="AlphaFoldDB" id="A0A1R0KD84"/>
<dbReference type="Proteomes" id="UP000187486">
    <property type="component" value="Unassembled WGS sequence"/>
</dbReference>
<keyword evidence="2" id="KW-1185">Reference proteome</keyword>
<dbReference type="Gene3D" id="3.90.640.10">
    <property type="entry name" value="Actin, Chain A, domain 4"/>
    <property type="match status" value="1"/>
</dbReference>